<proteinExistence type="predicted"/>
<keyword evidence="3" id="KW-1185">Reference proteome</keyword>
<reference evidence="1" key="1">
    <citation type="submission" date="2019-12" db="EMBL/GenBank/DDBJ databases">
        <authorList>
            <person name="Scholz U."/>
            <person name="Mascher M."/>
            <person name="Fiebig A."/>
        </authorList>
    </citation>
    <scope>NUCLEOTIDE SEQUENCE</scope>
</reference>
<dbReference type="Proteomes" id="UP000663760">
    <property type="component" value="Chromosome 4"/>
</dbReference>
<evidence type="ECO:0000313" key="1">
    <source>
        <dbReference type="EMBL" id="CAA2618594.1"/>
    </source>
</evidence>
<evidence type="ECO:0000313" key="2">
    <source>
        <dbReference type="EMBL" id="CAA7394511.1"/>
    </source>
</evidence>
<dbReference type="EMBL" id="LR743591">
    <property type="protein sequence ID" value="CAA2618594.1"/>
    <property type="molecule type" value="Genomic_DNA"/>
</dbReference>
<dbReference type="AlphaFoldDB" id="A0A7I8IMX8"/>
<evidence type="ECO:0000313" key="3">
    <source>
        <dbReference type="Proteomes" id="UP000663760"/>
    </source>
</evidence>
<dbReference type="EMBL" id="LR746267">
    <property type="protein sequence ID" value="CAA7394511.1"/>
    <property type="molecule type" value="Genomic_DNA"/>
</dbReference>
<accession>A0A7I8IMX8</accession>
<protein>
    <submittedName>
        <fullName evidence="1">Uncharacterized protein</fullName>
    </submittedName>
</protein>
<organism evidence="1">
    <name type="scientific">Spirodela intermedia</name>
    <name type="common">Intermediate duckweed</name>
    <dbReference type="NCBI Taxonomy" id="51605"/>
    <lineage>
        <taxon>Eukaryota</taxon>
        <taxon>Viridiplantae</taxon>
        <taxon>Streptophyta</taxon>
        <taxon>Embryophyta</taxon>
        <taxon>Tracheophyta</taxon>
        <taxon>Spermatophyta</taxon>
        <taxon>Magnoliopsida</taxon>
        <taxon>Liliopsida</taxon>
        <taxon>Araceae</taxon>
        <taxon>Lemnoideae</taxon>
        <taxon>Spirodela</taxon>
    </lineage>
</organism>
<name>A0A7I8IMX8_SPIIN</name>
<sequence length="91" mass="9937">MPAWLQAESTPMKVTSSGATPDFFILSKTATASLPWPCMARPSITEVHETMLFCGMRSKSLTAPLMSPHLARAFTWALQSSRVFGTLSLSM</sequence>
<gene>
    <name evidence="1" type="ORF">SI7747_04004761</name>
    <name evidence="2" type="ORF">SI8410_04005172</name>
</gene>